<reference evidence="1" key="1">
    <citation type="submission" date="2020-08" db="EMBL/GenBank/DDBJ databases">
        <title>Multicomponent nature underlies the extraordinary mechanical properties of spider dragline silk.</title>
        <authorList>
            <person name="Kono N."/>
            <person name="Nakamura H."/>
            <person name="Mori M."/>
            <person name="Yoshida Y."/>
            <person name="Ohtoshi R."/>
            <person name="Malay A.D."/>
            <person name="Moran D.A.P."/>
            <person name="Tomita M."/>
            <person name="Numata K."/>
            <person name="Arakawa K."/>
        </authorList>
    </citation>
    <scope>NUCLEOTIDE SEQUENCE</scope>
</reference>
<comment type="caution">
    <text evidence="1">The sequence shown here is derived from an EMBL/GenBank/DDBJ whole genome shotgun (WGS) entry which is preliminary data.</text>
</comment>
<dbReference type="OrthoDB" id="616263at2759"/>
<dbReference type="EMBL" id="BMAV01025427">
    <property type="protein sequence ID" value="GFS41426.1"/>
    <property type="molecule type" value="Genomic_DNA"/>
</dbReference>
<evidence type="ECO:0000313" key="1">
    <source>
        <dbReference type="EMBL" id="GFS41426.1"/>
    </source>
</evidence>
<sequence>MIVFTSQIRRVMSSDELSDFLRKGFKTRVLFIATESVVRTVTRAPSLGSHPGLIQVGQRSSPLRDSPCVFMCFFPQKHLKGKTFNSDGDLKDAEKVWVSSLPQKFREQVILRLVKWDRCVQAYGIYFE</sequence>
<dbReference type="AlphaFoldDB" id="A0A8X6J6X5"/>
<organism evidence="1 2">
    <name type="scientific">Trichonephila inaurata madagascariensis</name>
    <dbReference type="NCBI Taxonomy" id="2747483"/>
    <lineage>
        <taxon>Eukaryota</taxon>
        <taxon>Metazoa</taxon>
        <taxon>Ecdysozoa</taxon>
        <taxon>Arthropoda</taxon>
        <taxon>Chelicerata</taxon>
        <taxon>Arachnida</taxon>
        <taxon>Araneae</taxon>
        <taxon>Araneomorphae</taxon>
        <taxon>Entelegynae</taxon>
        <taxon>Araneoidea</taxon>
        <taxon>Nephilidae</taxon>
        <taxon>Trichonephila</taxon>
        <taxon>Trichonephila inaurata</taxon>
    </lineage>
</organism>
<dbReference type="Proteomes" id="UP000886998">
    <property type="component" value="Unassembled WGS sequence"/>
</dbReference>
<evidence type="ECO:0000313" key="2">
    <source>
        <dbReference type="Proteomes" id="UP000886998"/>
    </source>
</evidence>
<accession>A0A8X6J6X5</accession>
<protein>
    <submittedName>
        <fullName evidence="1">Uncharacterized protein</fullName>
    </submittedName>
</protein>
<keyword evidence="2" id="KW-1185">Reference proteome</keyword>
<gene>
    <name evidence="1" type="ORF">TNIN_459271</name>
</gene>
<proteinExistence type="predicted"/>
<name>A0A8X6J6X5_9ARAC</name>